<dbReference type="RefSeq" id="WP_010674967.1">
    <property type="nucleotide sequence ID" value="NZ_AP022214.1"/>
</dbReference>
<proteinExistence type="predicted"/>
<comment type="caution">
    <text evidence="1">The sequence shown here is derived from an EMBL/GenBank/DDBJ whole genome shotgun (WGS) entry which is preliminary data.</text>
</comment>
<dbReference type="Proteomes" id="UP001161704">
    <property type="component" value="Unassembled WGS sequence"/>
</dbReference>
<sequence length="93" mass="10591">MLVKAIVPTEQVVDVICDVCGDSTTKTMAQEYGTLSAHWGYGSVRHDGERYEVHLCEDCFFETLASLRQSHRSQNMFEDDYVPADPDRFGRVE</sequence>
<name>A0A3S7P6K3_AERCA</name>
<evidence type="ECO:0000313" key="2">
    <source>
        <dbReference type="Proteomes" id="UP001161704"/>
    </source>
</evidence>
<evidence type="ECO:0000313" key="1">
    <source>
        <dbReference type="EMBL" id="MDH1507213.1"/>
    </source>
</evidence>
<dbReference type="EMBL" id="JAOCIZ010000104">
    <property type="protein sequence ID" value="MDH1507213.1"/>
    <property type="molecule type" value="Genomic_DNA"/>
</dbReference>
<reference evidence="1" key="1">
    <citation type="submission" date="2022-09" db="EMBL/GenBank/DDBJ databases">
        <title>Intensive care unit water sources are persistently colonized with multi-drug resistant bacteria and are the site of extensive horizontal gene transfer of antibiotic resistance genes.</title>
        <authorList>
            <person name="Diorio-Toth L."/>
        </authorList>
    </citation>
    <scope>NUCLEOTIDE SEQUENCE</scope>
    <source>
        <strain evidence="1">GD03710</strain>
    </source>
</reference>
<protein>
    <submittedName>
        <fullName evidence="1">Uncharacterized protein</fullName>
    </submittedName>
</protein>
<organism evidence="1 2">
    <name type="scientific">Aeromonas caviae</name>
    <name type="common">Aeromonas punctata</name>
    <dbReference type="NCBI Taxonomy" id="648"/>
    <lineage>
        <taxon>Bacteria</taxon>
        <taxon>Pseudomonadati</taxon>
        <taxon>Pseudomonadota</taxon>
        <taxon>Gammaproteobacteria</taxon>
        <taxon>Aeromonadales</taxon>
        <taxon>Aeromonadaceae</taxon>
        <taxon>Aeromonas</taxon>
    </lineage>
</organism>
<gene>
    <name evidence="1" type="ORF">N5I20_19380</name>
</gene>
<dbReference type="AlphaFoldDB" id="A0A3S7P6K3"/>
<accession>A0A3S7P6K3</accession>